<evidence type="ECO:0000256" key="3">
    <source>
        <dbReference type="ARBA" id="ARBA00022759"/>
    </source>
</evidence>
<reference evidence="8" key="1">
    <citation type="submission" date="2023-03" db="EMBL/GenBank/DDBJ databases">
        <title>Mating type loci evolution in Malassezia.</title>
        <authorList>
            <person name="Coelho M.A."/>
        </authorList>
    </citation>
    <scope>NUCLEOTIDE SEQUENCE</scope>
    <source>
        <strain evidence="8">CBS 11721</strain>
    </source>
</reference>
<dbReference type="PRINTS" id="PR00853">
    <property type="entry name" value="XPGRADSUPER"/>
</dbReference>
<evidence type="ECO:0000256" key="6">
    <source>
        <dbReference type="SAM" id="Coils"/>
    </source>
</evidence>
<dbReference type="EMBL" id="CP119878">
    <property type="protein sequence ID" value="WFD34753.1"/>
    <property type="molecule type" value="Genomic_DNA"/>
</dbReference>
<keyword evidence="4" id="KW-0378">Hydrolase</keyword>
<dbReference type="SMART" id="SM00485">
    <property type="entry name" value="XPGN"/>
    <property type="match status" value="1"/>
</dbReference>
<keyword evidence="9" id="KW-1185">Reference proteome</keyword>
<dbReference type="InterPro" id="IPR036279">
    <property type="entry name" value="5-3_exonuclease_C_sf"/>
</dbReference>
<dbReference type="Gene3D" id="1.10.150.20">
    <property type="entry name" value="5' to 3' exonuclease, C-terminal subdomain"/>
    <property type="match status" value="1"/>
</dbReference>
<dbReference type="CDD" id="cd09897">
    <property type="entry name" value="H3TH_FEN1-XPG-like"/>
    <property type="match status" value="1"/>
</dbReference>
<dbReference type="GO" id="GO:0046872">
    <property type="term" value="F:metal ion binding"/>
    <property type="evidence" value="ECO:0007669"/>
    <property type="project" value="UniProtKB-KW"/>
</dbReference>
<gene>
    <name evidence="8" type="ORF">MCUN1_001597</name>
</gene>
<evidence type="ECO:0000313" key="9">
    <source>
        <dbReference type="Proteomes" id="UP001219933"/>
    </source>
</evidence>
<dbReference type="GO" id="GO:0005634">
    <property type="term" value="C:nucleus"/>
    <property type="evidence" value="ECO:0007669"/>
    <property type="project" value="TreeGrafter"/>
</dbReference>
<dbReference type="GO" id="GO:0008409">
    <property type="term" value="F:5'-3' exonuclease activity"/>
    <property type="evidence" value="ECO:0007669"/>
    <property type="project" value="TreeGrafter"/>
</dbReference>
<accession>A0AAF0J602</accession>
<name>A0AAF0J602_9BASI</name>
<dbReference type="SUPFAM" id="SSF88723">
    <property type="entry name" value="PIN domain-like"/>
    <property type="match status" value="1"/>
</dbReference>
<dbReference type="Pfam" id="PF00752">
    <property type="entry name" value="XPG_N"/>
    <property type="match status" value="1"/>
</dbReference>
<evidence type="ECO:0000313" key="8">
    <source>
        <dbReference type="EMBL" id="WFD34753.1"/>
    </source>
</evidence>
<dbReference type="GO" id="GO:0006281">
    <property type="term" value="P:DNA repair"/>
    <property type="evidence" value="ECO:0007669"/>
    <property type="project" value="UniProtKB-ARBA"/>
</dbReference>
<dbReference type="PANTHER" id="PTHR11081">
    <property type="entry name" value="FLAP ENDONUCLEASE FAMILY MEMBER"/>
    <property type="match status" value="1"/>
</dbReference>
<dbReference type="Pfam" id="PF00867">
    <property type="entry name" value="XPG_I"/>
    <property type="match status" value="1"/>
</dbReference>
<dbReference type="InterPro" id="IPR006084">
    <property type="entry name" value="XPG/Rad2"/>
</dbReference>
<evidence type="ECO:0000256" key="2">
    <source>
        <dbReference type="ARBA" id="ARBA00022723"/>
    </source>
</evidence>
<dbReference type="InterPro" id="IPR006086">
    <property type="entry name" value="XPG-I_dom"/>
</dbReference>
<dbReference type="Proteomes" id="UP001219933">
    <property type="component" value="Chromosome 2"/>
</dbReference>
<organism evidence="8 9">
    <name type="scientific">Malassezia cuniculi</name>
    <dbReference type="NCBI Taxonomy" id="948313"/>
    <lineage>
        <taxon>Eukaryota</taxon>
        <taxon>Fungi</taxon>
        <taxon>Dikarya</taxon>
        <taxon>Basidiomycota</taxon>
        <taxon>Ustilaginomycotina</taxon>
        <taxon>Malasseziomycetes</taxon>
        <taxon>Malasseziales</taxon>
        <taxon>Malasseziaceae</taxon>
        <taxon>Malassezia</taxon>
    </lineage>
</organism>
<evidence type="ECO:0000259" key="7">
    <source>
        <dbReference type="SMART" id="SM00485"/>
    </source>
</evidence>
<evidence type="ECO:0000256" key="5">
    <source>
        <dbReference type="ARBA" id="ARBA00022842"/>
    </source>
</evidence>
<keyword evidence="3" id="KW-0255">Endonuclease</keyword>
<keyword evidence="6" id="KW-0175">Coiled coil</keyword>
<dbReference type="SUPFAM" id="SSF47807">
    <property type="entry name" value="5' to 3' exonuclease, C-terminal subdomain"/>
    <property type="match status" value="1"/>
</dbReference>
<dbReference type="GO" id="GO:0017108">
    <property type="term" value="F:5'-flap endonuclease activity"/>
    <property type="evidence" value="ECO:0007669"/>
    <property type="project" value="TreeGrafter"/>
</dbReference>
<sequence>MRATLPVQGVKGLLRYARVHAPTAFKRLNGLKDIAGLRVAIDATLLTQRFFYRSGSNNATVLASFYQTLTRLRNANIYPILVFDNTVARLELKAYEQLKRRASREMVQSRMELEDKRLARIKKLKTLTEKVKSLPKHTRALIGGLLRQWEVLNHSKELVHLPSISTDLTLFDEPHLCALPESVIDGQDSFFTAADLPPDNSWHIAYHIHALRQECAVGFQLDAPVRLSLTQIPLAQAEYLAYELLFVPEIAQRIAELLVFKGPSSPSALIDALYAKTLEKRNSYADTSRSVSADLYDQAVDLCRMMKIPVFITGDGTDEGGAMHEAEGFASALVQQGYADIVASEDSDVVMYDVPLLRGLGSNDKLDIVCARTLRKELFPSEDTSFDDADNINRMKQFALLCGTDFNRTVAGIGPHRGHALIKQHGDIRTILENNEKYTPPPGYTLDTYLAHLAEALSVFENMPDVDGPAAALGFGKDYRMFPEYSKESLRALLIGCGVEDCAMPADLR</sequence>
<keyword evidence="5" id="KW-0460">Magnesium</keyword>
<proteinExistence type="predicted"/>
<keyword evidence="1" id="KW-0540">Nuclease</keyword>
<dbReference type="InterPro" id="IPR006085">
    <property type="entry name" value="XPG_DNA_repair_N"/>
</dbReference>
<feature type="domain" description="XPG N-terminal" evidence="7">
    <location>
        <begin position="9"/>
        <end position="107"/>
    </location>
</feature>
<evidence type="ECO:0000256" key="4">
    <source>
        <dbReference type="ARBA" id="ARBA00022801"/>
    </source>
</evidence>
<evidence type="ECO:0000256" key="1">
    <source>
        <dbReference type="ARBA" id="ARBA00022722"/>
    </source>
</evidence>
<dbReference type="InterPro" id="IPR029060">
    <property type="entry name" value="PIN-like_dom_sf"/>
</dbReference>
<dbReference type="AlphaFoldDB" id="A0AAF0J602"/>
<feature type="coiled-coil region" evidence="6">
    <location>
        <begin position="85"/>
        <end position="112"/>
    </location>
</feature>
<dbReference type="PANTHER" id="PTHR11081:SF9">
    <property type="entry name" value="FLAP ENDONUCLEASE 1"/>
    <property type="match status" value="1"/>
</dbReference>
<keyword evidence="2" id="KW-0479">Metal-binding</keyword>
<protein>
    <recommendedName>
        <fullName evidence="7">XPG N-terminal domain-containing protein</fullName>
    </recommendedName>
</protein>
<dbReference type="Gene3D" id="3.40.50.1010">
    <property type="entry name" value="5'-nuclease"/>
    <property type="match status" value="2"/>
</dbReference>
<dbReference type="GO" id="GO:0005737">
    <property type="term" value="C:cytoplasm"/>
    <property type="evidence" value="ECO:0007669"/>
    <property type="project" value="TreeGrafter"/>
</dbReference>